<dbReference type="EMBL" id="VFBM01000001">
    <property type="protein sequence ID" value="TNX93910.1"/>
    <property type="molecule type" value="Genomic_DNA"/>
</dbReference>
<accession>A0A8H2K3A8</accession>
<sequence length="88" mass="9977">MSAQSTYYIGGMYNGQLVEPSHLGSEEILKVIEEFTAQDKETLLYKRVQINKDGTIKSFYLLEGAEPADYKELILNIWSNVPVDVYGI</sequence>
<reference evidence="1 2" key="1">
    <citation type="submission" date="2019-06" db="EMBL/GenBank/DDBJ databases">
        <title>Genome of Acinetobacter radioresistens APH1, a phenol degrading strain.</title>
        <authorList>
            <person name="Liu Y."/>
        </authorList>
    </citation>
    <scope>NUCLEOTIDE SEQUENCE [LARGE SCALE GENOMIC DNA]</scope>
    <source>
        <strain evidence="1 2">APH1</strain>
    </source>
</reference>
<organism evidence="1 2">
    <name type="scientific">Acinetobacter radioresistens</name>
    <dbReference type="NCBI Taxonomy" id="40216"/>
    <lineage>
        <taxon>Bacteria</taxon>
        <taxon>Pseudomonadati</taxon>
        <taxon>Pseudomonadota</taxon>
        <taxon>Gammaproteobacteria</taxon>
        <taxon>Moraxellales</taxon>
        <taxon>Moraxellaceae</taxon>
        <taxon>Acinetobacter</taxon>
    </lineage>
</organism>
<dbReference type="AlphaFoldDB" id="A0A8H2K3A8"/>
<gene>
    <name evidence="1" type="ORF">FHY67_00125</name>
</gene>
<dbReference type="RefSeq" id="WP_034688602.1">
    <property type="nucleotide sequence ID" value="NZ_CP027365.1"/>
</dbReference>
<evidence type="ECO:0000313" key="2">
    <source>
        <dbReference type="Proteomes" id="UP000314285"/>
    </source>
</evidence>
<protein>
    <submittedName>
        <fullName evidence="1">Uncharacterized protein</fullName>
    </submittedName>
</protein>
<evidence type="ECO:0000313" key="1">
    <source>
        <dbReference type="EMBL" id="TNX93910.1"/>
    </source>
</evidence>
<dbReference type="Proteomes" id="UP000314285">
    <property type="component" value="Unassembled WGS sequence"/>
</dbReference>
<name>A0A8H2K3A8_ACIRA</name>
<proteinExistence type="predicted"/>
<comment type="caution">
    <text evidence="1">The sequence shown here is derived from an EMBL/GenBank/DDBJ whole genome shotgun (WGS) entry which is preliminary data.</text>
</comment>